<reference evidence="2" key="1">
    <citation type="submission" date="2025-08" db="UniProtKB">
        <authorList>
            <consortium name="Ensembl"/>
        </authorList>
    </citation>
    <scope>IDENTIFICATION</scope>
</reference>
<sequence length="259" mass="28450">MPLRGPSDACFTTFLMSSYLAAFSRRQVRSTTDTLGVGTRKAMPVSFPFSSGMTLPTALAAPVEAGMMFWVAVMAWTVVMRPSTMPKWSWMTLARGAKQLVVQEALLTILRELSYFSWFTPITNMGASAEDGDGLPVDDKFPVLSLDCAVEFAVGRIILEHVHHVVEINEGVIDGDNIHFARVKSSPGDQAPNMAKSVHSDLHHRASGTRLAQHQKTRLSVGRGGAESPSLSLYGLHKNFGFWDPWVAQRFGACLWPRA</sequence>
<name>A0A8C0P804_CANLF</name>
<evidence type="ECO:0000313" key="3">
    <source>
        <dbReference type="Proteomes" id="UP000694429"/>
    </source>
</evidence>
<organism evidence="2 3">
    <name type="scientific">Canis lupus familiaris</name>
    <name type="common">Dog</name>
    <name type="synonym">Canis familiaris</name>
    <dbReference type="NCBI Taxonomy" id="9615"/>
    <lineage>
        <taxon>Eukaryota</taxon>
        <taxon>Metazoa</taxon>
        <taxon>Chordata</taxon>
        <taxon>Craniata</taxon>
        <taxon>Vertebrata</taxon>
        <taxon>Euteleostomi</taxon>
        <taxon>Mammalia</taxon>
        <taxon>Eutheria</taxon>
        <taxon>Laurasiatheria</taxon>
        <taxon>Carnivora</taxon>
        <taxon>Caniformia</taxon>
        <taxon>Canidae</taxon>
        <taxon>Canis</taxon>
    </lineage>
</organism>
<keyword evidence="1" id="KW-1133">Transmembrane helix</keyword>
<keyword evidence="1" id="KW-0472">Membrane</keyword>
<proteinExistence type="predicted"/>
<dbReference type="Proteomes" id="UP000694429">
    <property type="component" value="Unassembled WGS sequence"/>
</dbReference>
<feature type="transmembrane region" description="Helical" evidence="1">
    <location>
        <begin position="59"/>
        <end position="79"/>
    </location>
</feature>
<accession>A0A8C0P804</accession>
<dbReference type="AlphaFoldDB" id="A0A8C0P804"/>
<evidence type="ECO:0000256" key="1">
    <source>
        <dbReference type="SAM" id="Phobius"/>
    </source>
</evidence>
<keyword evidence="1" id="KW-0812">Transmembrane</keyword>
<dbReference type="Ensembl" id="ENSCAFT00030041630.1">
    <property type="protein sequence ID" value="ENSCAFP00030036324.1"/>
    <property type="gene ID" value="ENSCAFG00030022659.1"/>
</dbReference>
<evidence type="ECO:0000313" key="2">
    <source>
        <dbReference type="Ensembl" id="ENSCAFP00030036324.1"/>
    </source>
</evidence>
<protein>
    <submittedName>
        <fullName evidence="2">Uncharacterized protein</fullName>
    </submittedName>
</protein>